<name>A0A0F7L4E6_9VIRU</name>
<dbReference type="EMBL" id="KR029593">
    <property type="protein sequence ID" value="AKH47394.1"/>
    <property type="molecule type" value="Genomic_DNA"/>
</dbReference>
<accession>A0A0F7L4E6</accession>
<sequence length="63" mass="7049">MATLKESNKTNCFNCKNFNEFQGNCKAFLNGIPYGVGTIYEHLKPLPGQNNNIVFEPGEPNQN</sequence>
<reference evidence="1" key="1">
    <citation type="journal article" date="2015" name="Front. Microbiol.">
        <title>Combining genomic sequencing methods to explore viral diversity and reveal potential virus-host interactions.</title>
        <authorList>
            <person name="Chow C.E."/>
            <person name="Winget D.M."/>
            <person name="White R.A.III."/>
            <person name="Hallam S.J."/>
            <person name="Suttle C.A."/>
        </authorList>
    </citation>
    <scope>NUCLEOTIDE SEQUENCE</scope>
    <source>
        <strain evidence="1">H4084976</strain>
    </source>
</reference>
<protein>
    <submittedName>
        <fullName evidence="1">Uncharacterized protein</fullName>
    </submittedName>
</protein>
<proteinExistence type="predicted"/>
<evidence type="ECO:0000313" key="1">
    <source>
        <dbReference type="EMBL" id="AKH47394.1"/>
    </source>
</evidence>
<organism evidence="1">
    <name type="scientific">uncultured marine virus</name>
    <dbReference type="NCBI Taxonomy" id="186617"/>
    <lineage>
        <taxon>Viruses</taxon>
        <taxon>environmental samples</taxon>
    </lineage>
</organism>
<reference evidence="1" key="2">
    <citation type="submission" date="2015-03" db="EMBL/GenBank/DDBJ databases">
        <authorList>
            <person name="Chow C.-E.T."/>
            <person name="Winget D.M."/>
            <person name="White R.A.III."/>
            <person name="Hallam S.J."/>
            <person name="Suttle C.A."/>
        </authorList>
    </citation>
    <scope>NUCLEOTIDE SEQUENCE</scope>
    <source>
        <strain evidence="1">H4084976</strain>
    </source>
</reference>